<proteinExistence type="predicted"/>
<name>A0ABU5RTC8_9CYAN</name>
<dbReference type="SUPFAM" id="SSF53335">
    <property type="entry name" value="S-adenosyl-L-methionine-dependent methyltransferases"/>
    <property type="match status" value="1"/>
</dbReference>
<dbReference type="GO" id="GO:0032259">
    <property type="term" value="P:methylation"/>
    <property type="evidence" value="ECO:0007669"/>
    <property type="project" value="UniProtKB-KW"/>
</dbReference>
<evidence type="ECO:0000313" key="2">
    <source>
        <dbReference type="Proteomes" id="UP001304461"/>
    </source>
</evidence>
<sequence>MLLPLHTGDDEATDQEPPPALMEEQILASWVVNAGAWTRAVRRGEILSRVRVTNGAILEAIADCAPATLLDLGCGEGWLANHCARQGIAVLGTDAVAELTTAAADGAPNGSRFQTLSYQQIGARVLKERFDVVVANFSLLGNRSLDELFAALPALLAPQGSVLVQTLHPMLICPDHPYKDGWREGVWAGFSPSFRTPAPWFFRTLESWVQLFQRHGLVVRELREPIDPLSGQPASVIFRATV</sequence>
<comment type="caution">
    <text evidence="1">The sequence shown here is derived from an EMBL/GenBank/DDBJ whole genome shotgun (WGS) entry which is preliminary data.</text>
</comment>
<gene>
    <name evidence="1" type="ORF">VB738_07080</name>
</gene>
<keyword evidence="2" id="KW-1185">Reference proteome</keyword>
<accession>A0ABU5RTC8</accession>
<dbReference type="InterPro" id="IPR029063">
    <property type="entry name" value="SAM-dependent_MTases_sf"/>
</dbReference>
<dbReference type="Gene3D" id="3.40.50.150">
    <property type="entry name" value="Vaccinia Virus protein VP39"/>
    <property type="match status" value="1"/>
</dbReference>
<evidence type="ECO:0000313" key="1">
    <source>
        <dbReference type="EMBL" id="MEA5391023.1"/>
    </source>
</evidence>
<keyword evidence="1" id="KW-0808">Transferase</keyword>
<dbReference type="EMBL" id="JAYGHX010000003">
    <property type="protein sequence ID" value="MEA5391023.1"/>
    <property type="molecule type" value="Genomic_DNA"/>
</dbReference>
<keyword evidence="1" id="KW-0489">Methyltransferase</keyword>
<protein>
    <submittedName>
        <fullName evidence="1">Methyltransferase domain-containing protein</fullName>
    </submittedName>
</protein>
<dbReference type="RefSeq" id="WP_323305070.1">
    <property type="nucleotide sequence ID" value="NZ_JAYGHX010000003.1"/>
</dbReference>
<dbReference type="PANTHER" id="PTHR43861">
    <property type="entry name" value="TRANS-ACONITATE 2-METHYLTRANSFERASE-RELATED"/>
    <property type="match status" value="1"/>
</dbReference>
<dbReference type="Pfam" id="PF13489">
    <property type="entry name" value="Methyltransf_23"/>
    <property type="match status" value="1"/>
</dbReference>
<dbReference type="Proteomes" id="UP001304461">
    <property type="component" value="Unassembled WGS sequence"/>
</dbReference>
<dbReference type="GO" id="GO:0008168">
    <property type="term" value="F:methyltransferase activity"/>
    <property type="evidence" value="ECO:0007669"/>
    <property type="project" value="UniProtKB-KW"/>
</dbReference>
<reference evidence="1 2" key="1">
    <citation type="submission" date="2023-12" db="EMBL/GenBank/DDBJ databases">
        <title>Baltic Sea Cyanobacteria.</title>
        <authorList>
            <person name="Delbaje E."/>
            <person name="Fewer D.P."/>
            <person name="Shishido T.K."/>
        </authorList>
    </citation>
    <scope>NUCLEOTIDE SEQUENCE [LARGE SCALE GENOMIC DNA]</scope>
    <source>
        <strain evidence="1 2">UHCC 0139</strain>
    </source>
</reference>
<organism evidence="1 2">
    <name type="scientific">Cyanobium gracile UHCC 0139</name>
    <dbReference type="NCBI Taxonomy" id="3110308"/>
    <lineage>
        <taxon>Bacteria</taxon>
        <taxon>Bacillati</taxon>
        <taxon>Cyanobacteriota</taxon>
        <taxon>Cyanophyceae</taxon>
        <taxon>Synechococcales</taxon>
        <taxon>Prochlorococcaceae</taxon>
        <taxon>Cyanobium</taxon>
    </lineage>
</organism>